<comment type="caution">
    <text evidence="1">The sequence shown here is derived from an EMBL/GenBank/DDBJ whole genome shotgun (WGS) entry which is preliminary data.</text>
</comment>
<organism evidence="1 2">
    <name type="scientific">Striga asiatica</name>
    <name type="common">Asiatic witchweed</name>
    <name type="synonym">Buchnera asiatica</name>
    <dbReference type="NCBI Taxonomy" id="4170"/>
    <lineage>
        <taxon>Eukaryota</taxon>
        <taxon>Viridiplantae</taxon>
        <taxon>Streptophyta</taxon>
        <taxon>Embryophyta</taxon>
        <taxon>Tracheophyta</taxon>
        <taxon>Spermatophyta</taxon>
        <taxon>Magnoliopsida</taxon>
        <taxon>eudicotyledons</taxon>
        <taxon>Gunneridae</taxon>
        <taxon>Pentapetalae</taxon>
        <taxon>asterids</taxon>
        <taxon>lamiids</taxon>
        <taxon>Lamiales</taxon>
        <taxon>Orobanchaceae</taxon>
        <taxon>Buchnereae</taxon>
        <taxon>Striga</taxon>
    </lineage>
</organism>
<proteinExistence type="predicted"/>
<protein>
    <submittedName>
        <fullName evidence="1">4-hydroxy-tetrahydrodipicolinate reductase</fullName>
    </submittedName>
</protein>
<name>A0A5A7P4R0_STRAF</name>
<reference evidence="2" key="1">
    <citation type="journal article" date="2019" name="Curr. Biol.">
        <title>Genome Sequence of Striga asiatica Provides Insight into the Evolution of Plant Parasitism.</title>
        <authorList>
            <person name="Yoshida S."/>
            <person name="Kim S."/>
            <person name="Wafula E.K."/>
            <person name="Tanskanen J."/>
            <person name="Kim Y.M."/>
            <person name="Honaas L."/>
            <person name="Yang Z."/>
            <person name="Spallek T."/>
            <person name="Conn C.E."/>
            <person name="Ichihashi Y."/>
            <person name="Cheong K."/>
            <person name="Cui S."/>
            <person name="Der J.P."/>
            <person name="Gundlach H."/>
            <person name="Jiao Y."/>
            <person name="Hori C."/>
            <person name="Ishida J.K."/>
            <person name="Kasahara H."/>
            <person name="Kiba T."/>
            <person name="Kim M.S."/>
            <person name="Koo N."/>
            <person name="Laohavisit A."/>
            <person name="Lee Y.H."/>
            <person name="Lumba S."/>
            <person name="McCourt P."/>
            <person name="Mortimer J.C."/>
            <person name="Mutuku J.M."/>
            <person name="Nomura T."/>
            <person name="Sasaki-Sekimoto Y."/>
            <person name="Seto Y."/>
            <person name="Wang Y."/>
            <person name="Wakatake T."/>
            <person name="Sakakibara H."/>
            <person name="Demura T."/>
            <person name="Yamaguchi S."/>
            <person name="Yoneyama K."/>
            <person name="Manabe R.I."/>
            <person name="Nelson D.C."/>
            <person name="Schulman A.H."/>
            <person name="Timko M.P."/>
            <person name="dePamphilis C.W."/>
            <person name="Choi D."/>
            <person name="Shirasu K."/>
        </authorList>
    </citation>
    <scope>NUCLEOTIDE SEQUENCE [LARGE SCALE GENOMIC DNA]</scope>
    <source>
        <strain evidence="2">cv. UVA1</strain>
    </source>
</reference>
<dbReference type="AlphaFoldDB" id="A0A5A7P4R0"/>
<evidence type="ECO:0000313" key="2">
    <source>
        <dbReference type="Proteomes" id="UP000325081"/>
    </source>
</evidence>
<keyword evidence="2" id="KW-1185">Reference proteome</keyword>
<sequence>MKRTYSPGTSPVRYSGISDLSNSPSGKKILLSGPANKEWTIHLKRRAGICYSKTEPMDNQSEPIDNRKKFQLGFRYGIWHYRHPIHMDLPYHLASSSSAGVTGLDLGGAAFFFEPKSASVLKLVVGIHTPLDLELKLRVVFCRDLHCLYNLELIVFHSPSNSQVTERSSQTNFIQNTTSTMIQLLSLFSEPGDCLLSYTDQSSILLKMNSKQSMHITEVTQTK</sequence>
<accession>A0A5A7P4R0</accession>
<gene>
    <name evidence="1" type="ORF">STAS_03359</name>
</gene>
<dbReference type="EMBL" id="BKCP01002002">
    <property type="protein sequence ID" value="GER27637.1"/>
    <property type="molecule type" value="Genomic_DNA"/>
</dbReference>
<dbReference type="OrthoDB" id="10662874at2759"/>
<dbReference type="Proteomes" id="UP000325081">
    <property type="component" value="Unassembled WGS sequence"/>
</dbReference>
<evidence type="ECO:0000313" key="1">
    <source>
        <dbReference type="EMBL" id="GER27637.1"/>
    </source>
</evidence>